<dbReference type="AlphaFoldDB" id="A0AAD5VHZ5"/>
<gene>
    <name evidence="1" type="ORF">NP233_g10656</name>
</gene>
<dbReference type="Proteomes" id="UP001213000">
    <property type="component" value="Unassembled WGS sequence"/>
</dbReference>
<sequence length="231" mass="25037">MARGLGPNPPHQLARKATSVFAAKRWPTSPSPSPSPLPSSGSSSWYALFAGLGGSTELILFSHQGKIQVKYESDGHSAGFVRNWENGGVSGLNFSGAALEVKVCKSGVTNLYNVIATLQAKEGAYLVSISFFRASKVLHFSNNSSVQFSNVPQTPPNGHPNLVNGNYYESAIWSFDASTMELTPQWYNPDGSKPSTTIAYDIRANELFFVGDISQWNEPGFFASAVRFYLV</sequence>
<evidence type="ECO:0000313" key="2">
    <source>
        <dbReference type="Proteomes" id="UP001213000"/>
    </source>
</evidence>
<comment type="caution">
    <text evidence="1">The sequence shown here is derived from an EMBL/GenBank/DDBJ whole genome shotgun (WGS) entry which is preliminary data.</text>
</comment>
<name>A0AAD5VHZ5_9AGAR</name>
<dbReference type="EMBL" id="JANIEX010001122">
    <property type="protein sequence ID" value="KAJ3560714.1"/>
    <property type="molecule type" value="Genomic_DNA"/>
</dbReference>
<keyword evidence="2" id="KW-1185">Reference proteome</keyword>
<accession>A0AAD5VHZ5</accession>
<reference evidence="1" key="1">
    <citation type="submission" date="2022-07" db="EMBL/GenBank/DDBJ databases">
        <title>Genome Sequence of Leucocoprinus birnbaumii.</title>
        <authorList>
            <person name="Buettner E."/>
        </authorList>
    </citation>
    <scope>NUCLEOTIDE SEQUENCE</scope>
    <source>
        <strain evidence="1">VT141</strain>
    </source>
</reference>
<protein>
    <submittedName>
        <fullName evidence="1">Uncharacterized protein</fullName>
    </submittedName>
</protein>
<proteinExistence type="predicted"/>
<organism evidence="1 2">
    <name type="scientific">Leucocoprinus birnbaumii</name>
    <dbReference type="NCBI Taxonomy" id="56174"/>
    <lineage>
        <taxon>Eukaryota</taxon>
        <taxon>Fungi</taxon>
        <taxon>Dikarya</taxon>
        <taxon>Basidiomycota</taxon>
        <taxon>Agaricomycotina</taxon>
        <taxon>Agaricomycetes</taxon>
        <taxon>Agaricomycetidae</taxon>
        <taxon>Agaricales</taxon>
        <taxon>Agaricineae</taxon>
        <taxon>Agaricaceae</taxon>
        <taxon>Leucocoprinus</taxon>
    </lineage>
</organism>
<evidence type="ECO:0000313" key="1">
    <source>
        <dbReference type="EMBL" id="KAJ3560714.1"/>
    </source>
</evidence>